<keyword evidence="3 4" id="KW-0694">RNA-binding</keyword>
<evidence type="ECO:0000256" key="4">
    <source>
        <dbReference type="HAMAP-Rule" id="MF_00167"/>
    </source>
</evidence>
<sequence length="250" mass="27351">MLVLSRKINETIEVGHNVRATVVDIRGDKVRIGVDAPPEVPVHRGEVGNAIRRARRDTPLLGLIGYAGAGKDAAAAELVKQGWRRLAFADPLRESLLRLDPVVRLDNGAHAKLARIVGTFGWDHAKRHADVRRLLQGLGTDVVRDVCGADVWVDLMRRRLNETRRRGPVVITDVRFANEIALLRGDFGGRLIRIERPGVGPVNGHVSDQTGGLPTDGEVLNDGSPEQLCRRVLDCVQTFWEADQAAEGAA</sequence>
<dbReference type="OrthoDB" id="9809061at2"/>
<dbReference type="InterPro" id="IPR003751">
    <property type="entry name" value="CsrA"/>
</dbReference>
<dbReference type="GO" id="GO:0006402">
    <property type="term" value="P:mRNA catabolic process"/>
    <property type="evidence" value="ECO:0007669"/>
    <property type="project" value="InterPro"/>
</dbReference>
<comment type="function">
    <text evidence="4">A translational regulator that binds mRNA to regulate translation initiation and/or mRNA stability. Usually binds in the 5'-UTR at or near the Shine-Dalgarno sequence preventing ribosome-binding, thus repressing translation. Its main target seems to be the major flagellin gene, while its function is anatagonized by FliW.</text>
</comment>
<evidence type="ECO:0000313" key="5">
    <source>
        <dbReference type="EMBL" id="TWT35354.1"/>
    </source>
</evidence>
<keyword evidence="4" id="KW-0678">Repressor</keyword>
<comment type="subunit">
    <text evidence="4">Homodimer; the beta-strands of each monomer intercalate to form a hydrophobic core, while the alpha-helices form wings that extend away from the core.</text>
</comment>
<dbReference type="GO" id="GO:0045947">
    <property type="term" value="P:negative regulation of translational initiation"/>
    <property type="evidence" value="ECO:0007669"/>
    <property type="project" value="UniProtKB-UniRule"/>
</dbReference>
<reference evidence="5 6" key="1">
    <citation type="submission" date="2019-02" db="EMBL/GenBank/DDBJ databases">
        <title>Deep-cultivation of Planctomycetes and their phenomic and genomic characterization uncovers novel biology.</title>
        <authorList>
            <person name="Wiegand S."/>
            <person name="Jogler M."/>
            <person name="Boedeker C."/>
            <person name="Pinto D."/>
            <person name="Vollmers J."/>
            <person name="Rivas-Marin E."/>
            <person name="Kohn T."/>
            <person name="Peeters S.H."/>
            <person name="Heuer A."/>
            <person name="Rast P."/>
            <person name="Oberbeckmann S."/>
            <person name="Bunk B."/>
            <person name="Jeske O."/>
            <person name="Meyerdierks A."/>
            <person name="Storesund J.E."/>
            <person name="Kallscheuer N."/>
            <person name="Luecker S."/>
            <person name="Lage O.M."/>
            <person name="Pohl T."/>
            <person name="Merkel B.J."/>
            <person name="Hornburger P."/>
            <person name="Mueller R.-W."/>
            <person name="Bruemmer F."/>
            <person name="Labrenz M."/>
            <person name="Spormann A.M."/>
            <person name="Op Den Camp H."/>
            <person name="Overmann J."/>
            <person name="Amann R."/>
            <person name="Jetten M.S.M."/>
            <person name="Mascher T."/>
            <person name="Medema M.H."/>
            <person name="Devos D.P."/>
            <person name="Kaster A.-K."/>
            <person name="Ovreas L."/>
            <person name="Rohde M."/>
            <person name="Galperin M.Y."/>
            <person name="Jogler C."/>
        </authorList>
    </citation>
    <scope>NUCLEOTIDE SEQUENCE [LARGE SCALE GENOMIC DNA]</scope>
    <source>
        <strain evidence="5 6">KOR34</strain>
    </source>
</reference>
<evidence type="ECO:0000313" key="6">
    <source>
        <dbReference type="Proteomes" id="UP000316714"/>
    </source>
</evidence>
<dbReference type="InterPro" id="IPR027417">
    <property type="entry name" value="P-loop_NTPase"/>
</dbReference>
<dbReference type="PANTHER" id="PTHR34984:SF1">
    <property type="entry name" value="CARBON STORAGE REGULATOR"/>
    <property type="match status" value="1"/>
</dbReference>
<evidence type="ECO:0000256" key="3">
    <source>
        <dbReference type="ARBA" id="ARBA00022884"/>
    </source>
</evidence>
<comment type="caution">
    <text evidence="5">The sequence shown here is derived from an EMBL/GenBank/DDBJ whole genome shotgun (WGS) entry which is preliminary data.</text>
</comment>
<dbReference type="SUPFAM" id="SSF117130">
    <property type="entry name" value="CsrA-like"/>
    <property type="match status" value="1"/>
</dbReference>
<dbReference type="GO" id="GO:0048027">
    <property type="term" value="F:mRNA 5'-UTR binding"/>
    <property type="evidence" value="ECO:0007669"/>
    <property type="project" value="UniProtKB-UniRule"/>
</dbReference>
<evidence type="ECO:0000256" key="2">
    <source>
        <dbReference type="ARBA" id="ARBA00022845"/>
    </source>
</evidence>
<dbReference type="Pfam" id="PF21448">
    <property type="entry name" value="DNMK"/>
    <property type="match status" value="1"/>
</dbReference>
<comment type="similarity">
    <text evidence="4">Belongs to the CsrA/RsmA family.</text>
</comment>
<dbReference type="InterPro" id="IPR048444">
    <property type="entry name" value="DNMK"/>
</dbReference>
<dbReference type="Proteomes" id="UP000316714">
    <property type="component" value="Unassembled WGS sequence"/>
</dbReference>
<name>A0A5C5V9S9_9BACT</name>
<dbReference type="Pfam" id="PF02599">
    <property type="entry name" value="CsrA"/>
    <property type="match status" value="1"/>
</dbReference>
<dbReference type="InterPro" id="IPR036107">
    <property type="entry name" value="CsrA_sf"/>
</dbReference>
<dbReference type="GO" id="GO:0005829">
    <property type="term" value="C:cytosol"/>
    <property type="evidence" value="ECO:0007669"/>
    <property type="project" value="TreeGrafter"/>
</dbReference>
<keyword evidence="4" id="KW-1005">Bacterial flagellum biogenesis</keyword>
<keyword evidence="2 4" id="KW-0810">Translation regulation</keyword>
<dbReference type="HAMAP" id="MF_00167">
    <property type="entry name" value="CsrA"/>
    <property type="match status" value="1"/>
</dbReference>
<gene>
    <name evidence="4" type="primary">csrA</name>
    <name evidence="5" type="ORF">KOR34_02450</name>
</gene>
<organism evidence="5 6">
    <name type="scientific">Posidoniimonas corsicana</name>
    <dbReference type="NCBI Taxonomy" id="1938618"/>
    <lineage>
        <taxon>Bacteria</taxon>
        <taxon>Pseudomonadati</taxon>
        <taxon>Planctomycetota</taxon>
        <taxon>Planctomycetia</taxon>
        <taxon>Pirellulales</taxon>
        <taxon>Lacipirellulaceae</taxon>
        <taxon>Posidoniimonas</taxon>
    </lineage>
</organism>
<dbReference type="EMBL" id="SIHJ01000001">
    <property type="protein sequence ID" value="TWT35354.1"/>
    <property type="molecule type" value="Genomic_DNA"/>
</dbReference>
<dbReference type="GO" id="GO:1902208">
    <property type="term" value="P:regulation of bacterial-type flagellum assembly"/>
    <property type="evidence" value="ECO:0007669"/>
    <property type="project" value="UniProtKB-UniRule"/>
</dbReference>
<keyword evidence="1 4" id="KW-0963">Cytoplasm</keyword>
<comment type="subcellular location">
    <subcellularLocation>
        <location evidence="4">Cytoplasm</location>
    </subcellularLocation>
</comment>
<protein>
    <recommendedName>
        <fullName evidence="4">Translational regulator CsrA</fullName>
    </recommendedName>
</protein>
<dbReference type="PANTHER" id="PTHR34984">
    <property type="entry name" value="CARBON STORAGE REGULATOR"/>
    <property type="match status" value="1"/>
</dbReference>
<dbReference type="AlphaFoldDB" id="A0A5C5V9S9"/>
<keyword evidence="6" id="KW-1185">Reference proteome</keyword>
<dbReference type="GO" id="GO:0006109">
    <property type="term" value="P:regulation of carbohydrate metabolic process"/>
    <property type="evidence" value="ECO:0007669"/>
    <property type="project" value="InterPro"/>
</dbReference>
<dbReference type="SUPFAM" id="SSF52540">
    <property type="entry name" value="P-loop containing nucleoside triphosphate hydrolases"/>
    <property type="match status" value="1"/>
</dbReference>
<dbReference type="Gene3D" id="3.40.50.300">
    <property type="entry name" value="P-loop containing nucleotide triphosphate hydrolases"/>
    <property type="match status" value="1"/>
</dbReference>
<proteinExistence type="inferred from homology"/>
<accession>A0A5C5V9S9</accession>
<evidence type="ECO:0000256" key="1">
    <source>
        <dbReference type="ARBA" id="ARBA00022490"/>
    </source>
</evidence>
<dbReference type="Gene3D" id="2.60.40.4380">
    <property type="entry name" value="Translational regulator CsrA"/>
    <property type="match status" value="1"/>
</dbReference>
<dbReference type="GO" id="GO:0044781">
    <property type="term" value="P:bacterial-type flagellum organization"/>
    <property type="evidence" value="ECO:0007669"/>
    <property type="project" value="UniProtKB-KW"/>
</dbReference>